<evidence type="ECO:0000313" key="2">
    <source>
        <dbReference type="EnsemblPlants" id="PGSC0003DMT400095439"/>
    </source>
</evidence>
<keyword evidence="3" id="KW-1185">Reference proteome</keyword>
<dbReference type="HOGENOM" id="CLU_127924_1_0_1"/>
<protein>
    <submittedName>
        <fullName evidence="2">Uncharacterized protein</fullName>
    </submittedName>
</protein>
<evidence type="ECO:0000256" key="1">
    <source>
        <dbReference type="SAM" id="Phobius"/>
    </source>
</evidence>
<sequence length="161" mass="18530">MEPIYYSSDFLRLILFTRRSDFINLNFPKTHLNFYDSPFRDYAAEDYSATLVEITDELGDSPFNQLISFSVLPSASSYSGSLGRTVLFHSTNRRLADGSFPRLLIYFLQGFAYWNKGRCMSIRRLAKLDSAIRRLSFLVLFSLFCFVLRLSVHASSKTSNT</sequence>
<organism evidence="2 3">
    <name type="scientific">Solanum tuberosum</name>
    <name type="common">Potato</name>
    <dbReference type="NCBI Taxonomy" id="4113"/>
    <lineage>
        <taxon>Eukaryota</taxon>
        <taxon>Viridiplantae</taxon>
        <taxon>Streptophyta</taxon>
        <taxon>Embryophyta</taxon>
        <taxon>Tracheophyta</taxon>
        <taxon>Spermatophyta</taxon>
        <taxon>Magnoliopsida</taxon>
        <taxon>eudicotyledons</taxon>
        <taxon>Gunneridae</taxon>
        <taxon>Pentapetalae</taxon>
        <taxon>asterids</taxon>
        <taxon>lamiids</taxon>
        <taxon>Solanales</taxon>
        <taxon>Solanaceae</taxon>
        <taxon>Solanoideae</taxon>
        <taxon>Solaneae</taxon>
        <taxon>Solanum</taxon>
    </lineage>
</organism>
<keyword evidence="1" id="KW-1133">Transmembrane helix</keyword>
<accession>M1DWB1</accession>
<dbReference type="AlphaFoldDB" id="M1DWB1"/>
<proteinExistence type="predicted"/>
<reference evidence="2" key="2">
    <citation type="submission" date="2015-06" db="UniProtKB">
        <authorList>
            <consortium name="EnsemblPlants"/>
        </authorList>
    </citation>
    <scope>IDENTIFICATION</scope>
    <source>
        <strain evidence="2">DM1-3 516 R44</strain>
    </source>
</reference>
<keyword evidence="1" id="KW-0472">Membrane</keyword>
<evidence type="ECO:0000313" key="3">
    <source>
        <dbReference type="Proteomes" id="UP000011115"/>
    </source>
</evidence>
<dbReference type="EnsemblPlants" id="PGSC0003DMT400095439">
    <property type="protein sequence ID" value="PGSC0003DMT400095439"/>
    <property type="gene ID" value="PGSC0003DMG400045010"/>
</dbReference>
<dbReference type="Gramene" id="PGSC0003DMT400095439">
    <property type="protein sequence ID" value="PGSC0003DMT400095439"/>
    <property type="gene ID" value="PGSC0003DMG400045010"/>
</dbReference>
<dbReference type="Proteomes" id="UP000011115">
    <property type="component" value="Unassembled WGS sequence"/>
</dbReference>
<dbReference type="InParanoid" id="M1DWB1"/>
<dbReference type="PaxDb" id="4113-PGSC0003DMT400095439"/>
<name>M1DWB1_SOLTU</name>
<reference evidence="3" key="1">
    <citation type="journal article" date="2011" name="Nature">
        <title>Genome sequence and analysis of the tuber crop potato.</title>
        <authorList>
            <consortium name="The Potato Genome Sequencing Consortium"/>
        </authorList>
    </citation>
    <scope>NUCLEOTIDE SEQUENCE [LARGE SCALE GENOMIC DNA]</scope>
    <source>
        <strain evidence="3">cv. DM1-3 516 R44</strain>
    </source>
</reference>
<keyword evidence="1" id="KW-0812">Transmembrane</keyword>
<feature type="transmembrane region" description="Helical" evidence="1">
    <location>
        <begin position="135"/>
        <end position="152"/>
    </location>
</feature>